<dbReference type="InterPro" id="IPR006026">
    <property type="entry name" value="Peptidase_Metallo"/>
</dbReference>
<organism evidence="11 12">
    <name type="scientific">Clavelina lepadiformis</name>
    <name type="common">Light-bulb sea squirt</name>
    <name type="synonym">Ascidia lepadiformis</name>
    <dbReference type="NCBI Taxonomy" id="159417"/>
    <lineage>
        <taxon>Eukaryota</taxon>
        <taxon>Metazoa</taxon>
        <taxon>Chordata</taxon>
        <taxon>Tunicata</taxon>
        <taxon>Ascidiacea</taxon>
        <taxon>Aplousobranchia</taxon>
        <taxon>Clavelinidae</taxon>
        <taxon>Clavelina</taxon>
    </lineage>
</organism>
<dbReference type="PROSITE" id="PS00021">
    <property type="entry name" value="KRINGLE_1"/>
    <property type="match status" value="2"/>
</dbReference>
<dbReference type="InterPro" id="IPR013806">
    <property type="entry name" value="Kringle-like"/>
</dbReference>
<name>A0ABP0FK89_CLALP</name>
<dbReference type="PANTHER" id="PTHR24261:SF7">
    <property type="entry name" value="KRINGLE DOMAIN-CONTAINING PROTEIN"/>
    <property type="match status" value="1"/>
</dbReference>
<evidence type="ECO:0000313" key="12">
    <source>
        <dbReference type="Proteomes" id="UP001642483"/>
    </source>
</evidence>
<feature type="chain" id="PRO_5044957749" description="Metalloendopeptidase" evidence="6">
    <location>
        <begin position="24"/>
        <end position="763"/>
    </location>
</feature>
<dbReference type="InterPro" id="IPR001506">
    <property type="entry name" value="Peptidase_M12A"/>
</dbReference>
<evidence type="ECO:0000256" key="6">
    <source>
        <dbReference type="RuleBase" id="RU361183"/>
    </source>
</evidence>
<dbReference type="PROSITE" id="PS51252">
    <property type="entry name" value="ANTISTASIN"/>
    <property type="match status" value="1"/>
</dbReference>
<dbReference type="InterPro" id="IPR036383">
    <property type="entry name" value="TSP1_rpt_sf"/>
</dbReference>
<feature type="disulfide bond" evidence="4">
    <location>
        <begin position="367"/>
        <end position="390"/>
    </location>
</feature>
<dbReference type="PROSITE" id="PS50070">
    <property type="entry name" value="KRINGLE_2"/>
    <property type="match status" value="3"/>
</dbReference>
<dbReference type="SUPFAM" id="SSF55486">
    <property type="entry name" value="Metalloproteases ('zincins'), catalytic domain"/>
    <property type="match status" value="1"/>
</dbReference>
<dbReference type="PROSITE" id="PS50092">
    <property type="entry name" value="TSP1"/>
    <property type="match status" value="3"/>
</dbReference>
<dbReference type="InterPro" id="IPR038178">
    <property type="entry name" value="Kringle_sf"/>
</dbReference>
<dbReference type="SMART" id="SM00235">
    <property type="entry name" value="ZnMc"/>
    <property type="match status" value="1"/>
</dbReference>
<dbReference type="Gene3D" id="2.40.20.10">
    <property type="entry name" value="Plasminogen Kringle 4"/>
    <property type="match status" value="3"/>
</dbReference>
<protein>
    <recommendedName>
        <fullName evidence="6">Metalloendopeptidase</fullName>
        <ecNumber evidence="6">3.4.24.-</ecNumber>
    </recommendedName>
</protein>
<dbReference type="PROSITE" id="PS51257">
    <property type="entry name" value="PROKAR_LIPOPROTEIN"/>
    <property type="match status" value="1"/>
</dbReference>
<keyword evidence="6" id="KW-0482">Metalloprotease</keyword>
<dbReference type="Pfam" id="PF00090">
    <property type="entry name" value="TSP_1"/>
    <property type="match status" value="3"/>
</dbReference>
<keyword evidence="6" id="KW-0732">Signal</keyword>
<dbReference type="Pfam" id="PF00051">
    <property type="entry name" value="Kringle"/>
    <property type="match status" value="3"/>
</dbReference>
<evidence type="ECO:0000259" key="8">
    <source>
        <dbReference type="PROSITE" id="PS50070"/>
    </source>
</evidence>
<dbReference type="InterPro" id="IPR050759">
    <property type="entry name" value="Serine_protease_kringle"/>
</dbReference>
<dbReference type="SUPFAM" id="SSF57440">
    <property type="entry name" value="Kringle-like"/>
    <property type="match status" value="3"/>
</dbReference>
<dbReference type="EC" id="3.4.24.-" evidence="6"/>
<dbReference type="PRINTS" id="PR00480">
    <property type="entry name" value="ASTACIN"/>
</dbReference>
<comment type="caution">
    <text evidence="4">Lacks conserved residue(s) required for the propagation of feature annotation.</text>
</comment>
<feature type="domain" description="Peptidase M12A" evidence="10">
    <location>
        <begin position="102"/>
        <end position="305"/>
    </location>
</feature>
<evidence type="ECO:0000256" key="2">
    <source>
        <dbReference type="ARBA" id="ARBA00023157"/>
    </source>
</evidence>
<keyword evidence="12" id="KW-1185">Reference proteome</keyword>
<gene>
    <name evidence="11" type="ORF">CVLEPA_LOCUS9106</name>
</gene>
<feature type="signal peptide" evidence="6">
    <location>
        <begin position="1"/>
        <end position="23"/>
    </location>
</feature>
<keyword evidence="6" id="KW-0378">Hydrolase</keyword>
<dbReference type="InterPro" id="IPR000884">
    <property type="entry name" value="TSP1_rpt"/>
</dbReference>
<feature type="domain" description="Kringle" evidence="8">
    <location>
        <begin position="683"/>
        <end position="760"/>
    </location>
</feature>
<dbReference type="InterPro" id="IPR000001">
    <property type="entry name" value="Kringle"/>
</dbReference>
<dbReference type="PROSITE" id="PS51864">
    <property type="entry name" value="ASTACIN"/>
    <property type="match status" value="1"/>
</dbReference>
<evidence type="ECO:0000256" key="7">
    <source>
        <dbReference type="SAM" id="MobiDB-lite"/>
    </source>
</evidence>
<keyword evidence="2 4" id="KW-1015">Disulfide bond</keyword>
<evidence type="ECO:0000256" key="4">
    <source>
        <dbReference type="PROSITE-ProRule" id="PRU00121"/>
    </source>
</evidence>
<dbReference type="Gene3D" id="2.20.100.10">
    <property type="entry name" value="Thrombospondin type-1 (TSP1) repeat"/>
    <property type="match status" value="3"/>
</dbReference>
<dbReference type="InterPro" id="IPR018056">
    <property type="entry name" value="Kringle_CS"/>
</dbReference>
<dbReference type="PANTHER" id="PTHR24261">
    <property type="entry name" value="PLASMINOGEN-RELATED"/>
    <property type="match status" value="1"/>
</dbReference>
<comment type="cofactor">
    <cofactor evidence="6">
        <name>Zn(2+)</name>
        <dbReference type="ChEBI" id="CHEBI:29105"/>
    </cofactor>
    <text evidence="6">Binds 1 zinc ion per subunit.</text>
</comment>
<dbReference type="SMART" id="SM00130">
    <property type="entry name" value="KR"/>
    <property type="match status" value="3"/>
</dbReference>
<feature type="compositionally biased region" description="Acidic residues" evidence="7">
    <location>
        <begin position="76"/>
        <end position="92"/>
    </location>
</feature>
<sequence length="763" mass="86611">MKAMGRFTLTAVLFSGLILTVMASCPELAEKCNSCKYGNVLDEDKCPTCECMTTDEIPWGSLKLTSDQADMLESLVVDDNDPDDDDDPVDAADGDKTNEAQRAVYLSSAKKRWNNDKQDDGFYRVPYIFGDDLENYPRHRELIQKAISAIYSQTCISFQPAEVGDRSIIKFVKDGGCGSFIGRRGNKIREITGCSTVGNFLRELMHALGVWKETSRPDRGNYVKIFKKNMKYDKHALFNRLKSSVWDDLGIAYDTSSVTNYGGYAFTYSGRPTIIDRSTDQPLVRNRWALSKGDLQQLRAMYECRDLRGINETTTCYSVYDYGLSYRGQVNLTRSGLTCQNWDSQSPHKHAKTSSLLTASGLDYNYCRNPDMKDGPWCYTTDSTVVWEYCNVTECIDDDEIADEPEELESERGFWAPWSNYSDCSASCGIGYKYSTRRCIGNRTNCEGKYWRYKECSVENCTDVSTWEAWESWGACDVECGNGTRIRTRDCDGYLGYGFCIGNSTEEESCYERSCPVYEGGECYSSENGLDSYRGNISVTSDGTACILWENSNLNPNDYPTRNLIENFCRNPKDKDWGPYCFIAKKSKMECSLPACEEDASWGNWGNWSACSESCGVGVEVRTRACINGTYGRGTCVGDIVEYRTCNTSCDDDSFPVSLERPETRPAMTTTTPSTLDCVDIYNPRSYRGMTHETVSGYECQYWDSQYPWPHNYTDHKFIAKKGLHENFCRAPEENDIFPWCFAMTYLPTKMKEYCIIDICPYN</sequence>
<feature type="region of interest" description="Disordered" evidence="7">
    <location>
        <begin position="76"/>
        <end position="95"/>
    </location>
</feature>
<feature type="domain" description="Antistasin-like" evidence="9">
    <location>
        <begin position="25"/>
        <end position="51"/>
    </location>
</feature>
<dbReference type="SMART" id="SM00209">
    <property type="entry name" value="TSP1"/>
    <property type="match status" value="3"/>
</dbReference>
<comment type="caution">
    <text evidence="11">The sequence shown here is derived from an EMBL/GenBank/DDBJ whole genome shotgun (WGS) entry which is preliminary data.</text>
</comment>
<dbReference type="InterPro" id="IPR004094">
    <property type="entry name" value="Antistasin-like"/>
</dbReference>
<keyword evidence="6" id="KW-0479">Metal-binding</keyword>
<proteinExistence type="predicted"/>
<reference evidence="11 12" key="1">
    <citation type="submission" date="2024-02" db="EMBL/GenBank/DDBJ databases">
        <authorList>
            <person name="Daric V."/>
            <person name="Darras S."/>
        </authorList>
    </citation>
    <scope>NUCLEOTIDE SEQUENCE [LARGE SCALE GENOMIC DNA]</scope>
</reference>
<evidence type="ECO:0000259" key="9">
    <source>
        <dbReference type="PROSITE" id="PS51252"/>
    </source>
</evidence>
<evidence type="ECO:0000259" key="10">
    <source>
        <dbReference type="PROSITE" id="PS51864"/>
    </source>
</evidence>
<evidence type="ECO:0000256" key="5">
    <source>
        <dbReference type="PROSITE-ProRule" id="PRU01211"/>
    </source>
</evidence>
<evidence type="ECO:0000256" key="3">
    <source>
        <dbReference type="ARBA" id="ARBA00023180"/>
    </source>
</evidence>
<keyword evidence="6" id="KW-0645">Protease</keyword>
<keyword evidence="1 4" id="KW-0420">Kringle</keyword>
<feature type="domain" description="Kringle" evidence="8">
    <location>
        <begin position="531"/>
        <end position="596"/>
    </location>
</feature>
<keyword evidence="6" id="KW-0862">Zinc</keyword>
<dbReference type="Proteomes" id="UP001642483">
    <property type="component" value="Unassembled WGS sequence"/>
</dbReference>
<dbReference type="SUPFAM" id="SSF82895">
    <property type="entry name" value="TSP-1 type 1 repeat"/>
    <property type="match status" value="3"/>
</dbReference>
<dbReference type="CDD" id="cd00108">
    <property type="entry name" value="KR"/>
    <property type="match status" value="1"/>
</dbReference>
<dbReference type="Gene3D" id="3.40.390.10">
    <property type="entry name" value="Collagenase (Catalytic Domain)"/>
    <property type="match status" value="1"/>
</dbReference>
<feature type="disulfide bond" evidence="4">
    <location>
        <begin position="339"/>
        <end position="378"/>
    </location>
</feature>
<feature type="active site" evidence="5">
    <location>
        <position position="203"/>
    </location>
</feature>
<dbReference type="EMBL" id="CAWYQH010000057">
    <property type="protein sequence ID" value="CAK8678832.1"/>
    <property type="molecule type" value="Genomic_DNA"/>
</dbReference>
<evidence type="ECO:0000256" key="1">
    <source>
        <dbReference type="ARBA" id="ARBA00022572"/>
    </source>
</evidence>
<dbReference type="InterPro" id="IPR024079">
    <property type="entry name" value="MetalloPept_cat_dom_sf"/>
</dbReference>
<keyword evidence="3" id="KW-0325">Glycoprotein</keyword>
<feature type="domain" description="Kringle" evidence="8">
    <location>
        <begin position="317"/>
        <end position="395"/>
    </location>
</feature>
<dbReference type="Pfam" id="PF01400">
    <property type="entry name" value="Astacin"/>
    <property type="match status" value="1"/>
</dbReference>
<evidence type="ECO:0000313" key="11">
    <source>
        <dbReference type="EMBL" id="CAK8678832.1"/>
    </source>
</evidence>
<dbReference type="PRINTS" id="PR00018">
    <property type="entry name" value="KRINGLE"/>
</dbReference>
<accession>A0ABP0FK89</accession>